<reference evidence="8" key="1">
    <citation type="journal article" date="2020" name="Stud. Mycol.">
        <title>101 Dothideomycetes genomes: a test case for predicting lifestyles and emergence of pathogens.</title>
        <authorList>
            <person name="Haridas S."/>
            <person name="Albert R."/>
            <person name="Binder M."/>
            <person name="Bloem J."/>
            <person name="Labutti K."/>
            <person name="Salamov A."/>
            <person name="Andreopoulos B."/>
            <person name="Baker S."/>
            <person name="Barry K."/>
            <person name="Bills G."/>
            <person name="Bluhm B."/>
            <person name="Cannon C."/>
            <person name="Castanera R."/>
            <person name="Culley D."/>
            <person name="Daum C."/>
            <person name="Ezra D."/>
            <person name="Gonzalez J."/>
            <person name="Henrissat B."/>
            <person name="Kuo A."/>
            <person name="Liang C."/>
            <person name="Lipzen A."/>
            <person name="Lutzoni F."/>
            <person name="Magnuson J."/>
            <person name="Mondo S."/>
            <person name="Nolan M."/>
            <person name="Ohm R."/>
            <person name="Pangilinan J."/>
            <person name="Park H.-J."/>
            <person name="Ramirez L."/>
            <person name="Alfaro M."/>
            <person name="Sun H."/>
            <person name="Tritt A."/>
            <person name="Yoshinaga Y."/>
            <person name="Zwiers L.-H."/>
            <person name="Turgeon B."/>
            <person name="Goodwin S."/>
            <person name="Spatafora J."/>
            <person name="Crous P."/>
            <person name="Grigoriev I."/>
        </authorList>
    </citation>
    <scope>NUCLEOTIDE SEQUENCE</scope>
    <source>
        <strain evidence="8">CBS 690.94</strain>
    </source>
</reference>
<feature type="transmembrane region" description="Helical" evidence="6">
    <location>
        <begin position="431"/>
        <end position="450"/>
    </location>
</feature>
<evidence type="ECO:0000313" key="8">
    <source>
        <dbReference type="EMBL" id="KAF2447776.1"/>
    </source>
</evidence>
<dbReference type="InterPro" id="IPR036259">
    <property type="entry name" value="MFS_trans_sf"/>
</dbReference>
<evidence type="ECO:0000256" key="5">
    <source>
        <dbReference type="SAM" id="MobiDB-lite"/>
    </source>
</evidence>
<feature type="compositionally biased region" description="Polar residues" evidence="5">
    <location>
        <begin position="14"/>
        <end position="30"/>
    </location>
</feature>
<feature type="region of interest" description="Disordered" evidence="5">
    <location>
        <begin position="1"/>
        <end position="30"/>
    </location>
</feature>
<comment type="caution">
    <text evidence="8">The sequence shown here is derived from an EMBL/GenBank/DDBJ whole genome shotgun (WGS) entry which is preliminary data.</text>
</comment>
<dbReference type="Gene3D" id="1.20.1720.10">
    <property type="entry name" value="Multidrug resistance protein D"/>
    <property type="match status" value="1"/>
</dbReference>
<feature type="transmembrane region" description="Helical" evidence="6">
    <location>
        <begin position="34"/>
        <end position="54"/>
    </location>
</feature>
<dbReference type="SUPFAM" id="SSF103473">
    <property type="entry name" value="MFS general substrate transporter"/>
    <property type="match status" value="1"/>
</dbReference>
<dbReference type="Proteomes" id="UP000799764">
    <property type="component" value="Unassembled WGS sequence"/>
</dbReference>
<feature type="transmembrane region" description="Helical" evidence="6">
    <location>
        <begin position="266"/>
        <end position="287"/>
    </location>
</feature>
<name>A0A9P4PRY0_9PLEO</name>
<dbReference type="GO" id="GO:0005886">
    <property type="term" value="C:plasma membrane"/>
    <property type="evidence" value="ECO:0007669"/>
    <property type="project" value="TreeGrafter"/>
</dbReference>
<feature type="transmembrane region" description="Helical" evidence="6">
    <location>
        <begin position="307"/>
        <end position="328"/>
    </location>
</feature>
<feature type="compositionally biased region" description="Basic and acidic residues" evidence="5">
    <location>
        <begin position="536"/>
        <end position="553"/>
    </location>
</feature>
<evidence type="ECO:0000256" key="2">
    <source>
        <dbReference type="ARBA" id="ARBA00022692"/>
    </source>
</evidence>
<feature type="transmembrane region" description="Helical" evidence="6">
    <location>
        <begin position="196"/>
        <end position="214"/>
    </location>
</feature>
<dbReference type="FunFam" id="1.20.1720.10:FF:000012">
    <property type="entry name" value="MFS toxin efflux pump (AflT)"/>
    <property type="match status" value="1"/>
</dbReference>
<dbReference type="Gene3D" id="1.20.1250.20">
    <property type="entry name" value="MFS general substrate transporter like domains"/>
    <property type="match status" value="1"/>
</dbReference>
<dbReference type="PANTHER" id="PTHR23501:SF153">
    <property type="entry name" value="AFLATOXIN EFFLUX PUMP, PUTATIVE-RELATED"/>
    <property type="match status" value="1"/>
</dbReference>
<feature type="transmembrane region" description="Helical" evidence="6">
    <location>
        <begin position="340"/>
        <end position="360"/>
    </location>
</feature>
<evidence type="ECO:0000259" key="7">
    <source>
        <dbReference type="PROSITE" id="PS50850"/>
    </source>
</evidence>
<keyword evidence="9" id="KW-1185">Reference proteome</keyword>
<evidence type="ECO:0000256" key="6">
    <source>
        <dbReference type="SAM" id="Phobius"/>
    </source>
</evidence>
<keyword evidence="2 6" id="KW-0812">Transmembrane</keyword>
<keyword evidence="4 6" id="KW-0472">Membrane</keyword>
<feature type="transmembrane region" description="Helical" evidence="6">
    <location>
        <begin position="367"/>
        <end position="385"/>
    </location>
</feature>
<evidence type="ECO:0000256" key="3">
    <source>
        <dbReference type="ARBA" id="ARBA00022989"/>
    </source>
</evidence>
<feature type="transmembrane region" description="Helical" evidence="6">
    <location>
        <begin position="235"/>
        <end position="254"/>
    </location>
</feature>
<feature type="transmembrane region" description="Helical" evidence="6">
    <location>
        <begin position="105"/>
        <end position="125"/>
    </location>
</feature>
<dbReference type="CDD" id="cd17502">
    <property type="entry name" value="MFS_Azr1_MDR_like"/>
    <property type="match status" value="1"/>
</dbReference>
<dbReference type="OrthoDB" id="10021397at2759"/>
<dbReference type="AlphaFoldDB" id="A0A9P4PRY0"/>
<feature type="region of interest" description="Disordered" evidence="5">
    <location>
        <begin position="529"/>
        <end position="553"/>
    </location>
</feature>
<dbReference type="InterPro" id="IPR011701">
    <property type="entry name" value="MFS"/>
</dbReference>
<evidence type="ECO:0000313" key="9">
    <source>
        <dbReference type="Proteomes" id="UP000799764"/>
    </source>
</evidence>
<proteinExistence type="predicted"/>
<dbReference type="GO" id="GO:0022857">
    <property type="term" value="F:transmembrane transporter activity"/>
    <property type="evidence" value="ECO:0007669"/>
    <property type="project" value="InterPro"/>
</dbReference>
<feature type="transmembrane region" description="Helical" evidence="6">
    <location>
        <begin position="504"/>
        <end position="522"/>
    </location>
</feature>
<feature type="transmembrane region" description="Helical" evidence="6">
    <location>
        <begin position="397"/>
        <end position="419"/>
    </location>
</feature>
<sequence>MEVATQSDADRSIVQKTKASSIDSRPQKNDASTFGLKTILLLTSVFLCVFLVGLDRTIVSTAIPSISNDFNALSDVGWYGSAYTTTNCCFQLVFGKFYAFFPTRVVLIASVFLFEIASSICGAAPNSIAFIVGRAIAGVGAAGIMAGNIMCIVHTVPLAKRPALQGMMSATMGVATVTGPLIGGAFTSHVTWRWCFYINLPVGAISIVAILLFLDLPDNEQTKLPMTQKVAQIDFPGSVFLLPGIVCLLLALQWGGQTYAWSSSRIIVLLVLQGVLLLGFVTVQICLPKTATTPPRLFKYRSLVSGLWAAMCIGASQYIFIYYLPLWFQSIKHVSAVSSGIRLLPLMLSTILGGISGGIINQKIGYFTPLAILGACMMSIGAGLLTTLQVDSGAGKWIGYQVLYGLGTGYCFQSPMLAVQTVIPKKDVPMGLALILFGQLLGASVFVSVGENVLANQLLKRLNGIPGFDRSLVTSGGATTFLDALPADYQARALSGYNEALRKVFQIGLILACFVVLGVASLEWKSVKKAQPDAQKGQEQEPKGGDRVNETSV</sequence>
<feature type="domain" description="Major facilitator superfamily (MFS) profile" evidence="7">
    <location>
        <begin position="41"/>
        <end position="553"/>
    </location>
</feature>
<comment type="subcellular location">
    <subcellularLocation>
        <location evidence="1">Membrane</location>
        <topology evidence="1">Multi-pass membrane protein</topology>
    </subcellularLocation>
</comment>
<dbReference type="FunFam" id="1.20.1250.20:FF:000196">
    <property type="entry name" value="MFS toxin efflux pump (AflT)"/>
    <property type="match status" value="1"/>
</dbReference>
<keyword evidence="3 6" id="KW-1133">Transmembrane helix</keyword>
<organism evidence="8 9">
    <name type="scientific">Karstenula rhodostoma CBS 690.94</name>
    <dbReference type="NCBI Taxonomy" id="1392251"/>
    <lineage>
        <taxon>Eukaryota</taxon>
        <taxon>Fungi</taxon>
        <taxon>Dikarya</taxon>
        <taxon>Ascomycota</taxon>
        <taxon>Pezizomycotina</taxon>
        <taxon>Dothideomycetes</taxon>
        <taxon>Pleosporomycetidae</taxon>
        <taxon>Pleosporales</taxon>
        <taxon>Massarineae</taxon>
        <taxon>Didymosphaeriaceae</taxon>
        <taxon>Karstenula</taxon>
    </lineage>
</organism>
<dbReference type="InterPro" id="IPR020846">
    <property type="entry name" value="MFS_dom"/>
</dbReference>
<protein>
    <submittedName>
        <fullName evidence="8">MFS transporter</fullName>
    </submittedName>
</protein>
<dbReference type="PROSITE" id="PS50850">
    <property type="entry name" value="MFS"/>
    <property type="match status" value="1"/>
</dbReference>
<feature type="transmembrane region" description="Helical" evidence="6">
    <location>
        <begin position="131"/>
        <end position="156"/>
    </location>
</feature>
<dbReference type="PANTHER" id="PTHR23501">
    <property type="entry name" value="MAJOR FACILITATOR SUPERFAMILY"/>
    <property type="match status" value="1"/>
</dbReference>
<evidence type="ECO:0000256" key="1">
    <source>
        <dbReference type="ARBA" id="ARBA00004141"/>
    </source>
</evidence>
<accession>A0A9P4PRY0</accession>
<feature type="transmembrane region" description="Helical" evidence="6">
    <location>
        <begin position="168"/>
        <end position="190"/>
    </location>
</feature>
<dbReference type="Pfam" id="PF07690">
    <property type="entry name" value="MFS_1"/>
    <property type="match status" value="1"/>
</dbReference>
<evidence type="ECO:0000256" key="4">
    <source>
        <dbReference type="ARBA" id="ARBA00023136"/>
    </source>
</evidence>
<gene>
    <name evidence="8" type="ORF">P171DRAFT_408216</name>
</gene>
<dbReference type="EMBL" id="MU001496">
    <property type="protein sequence ID" value="KAF2447776.1"/>
    <property type="molecule type" value="Genomic_DNA"/>
</dbReference>